<feature type="coiled-coil region" evidence="1">
    <location>
        <begin position="24"/>
        <end position="79"/>
    </location>
</feature>
<accession>A0A1J4J7X1</accession>
<keyword evidence="1" id="KW-0175">Coiled coil</keyword>
<evidence type="ECO:0000313" key="3">
    <source>
        <dbReference type="EMBL" id="OHS94335.1"/>
    </source>
</evidence>
<comment type="caution">
    <text evidence="3">The sequence shown here is derived from an EMBL/GenBank/DDBJ whole genome shotgun (WGS) entry which is preliminary data.</text>
</comment>
<dbReference type="RefSeq" id="XP_068347472.1">
    <property type="nucleotide sequence ID" value="XM_068495893.1"/>
</dbReference>
<evidence type="ECO:0000256" key="2">
    <source>
        <dbReference type="SAM" id="MobiDB-lite"/>
    </source>
</evidence>
<dbReference type="GeneID" id="94830597"/>
<protein>
    <submittedName>
        <fullName evidence="3">Uncharacterized protein</fullName>
    </submittedName>
</protein>
<evidence type="ECO:0000256" key="1">
    <source>
        <dbReference type="SAM" id="Coils"/>
    </source>
</evidence>
<dbReference type="VEuPathDB" id="TrichDB:TRFO_11192"/>
<proteinExistence type="predicted"/>
<sequence>MEQSNIFLDIMKTLPDFTKLGQENIELKKQNKNMLDQIQNLLSEIQTLKKKNSFLLEQHQQDKAKISKQKNKIKELKKKNARKMLPSSHRIPQSISSSIIGVDDTVFSTPSPETPISQSCEEHQFWDNDFDEIDRLLSEIDTSEVSKLKSPKKTIRKAQNTSKEKNFAIQQDSSLPNEKKIENSPKISQKTTRSTKKTAKKENVLPKPYIIPDLLKEIRESEVSHFDFIISRILAAQFTTILSMKKYYSEILNTIGVSIRTLDEKSPDLQNYISFFIKFAKRISPQSLENLKKSVASKHELESMISAIEDTIDLLEC</sequence>
<dbReference type="Proteomes" id="UP000179807">
    <property type="component" value="Unassembled WGS sequence"/>
</dbReference>
<evidence type="ECO:0000313" key="4">
    <source>
        <dbReference type="Proteomes" id="UP000179807"/>
    </source>
</evidence>
<dbReference type="EMBL" id="MLAK01001326">
    <property type="protein sequence ID" value="OHS94335.1"/>
    <property type="molecule type" value="Genomic_DNA"/>
</dbReference>
<feature type="region of interest" description="Disordered" evidence="2">
    <location>
        <begin position="148"/>
        <end position="199"/>
    </location>
</feature>
<name>A0A1J4J7X1_9EUKA</name>
<organism evidence="3 4">
    <name type="scientific">Tritrichomonas foetus</name>
    <dbReference type="NCBI Taxonomy" id="1144522"/>
    <lineage>
        <taxon>Eukaryota</taxon>
        <taxon>Metamonada</taxon>
        <taxon>Parabasalia</taxon>
        <taxon>Tritrichomonadida</taxon>
        <taxon>Tritrichomonadidae</taxon>
        <taxon>Tritrichomonas</taxon>
    </lineage>
</organism>
<keyword evidence="4" id="KW-1185">Reference proteome</keyword>
<gene>
    <name evidence="3" type="ORF">TRFO_11192</name>
</gene>
<dbReference type="AlphaFoldDB" id="A0A1J4J7X1"/>
<reference evidence="3" key="1">
    <citation type="submission" date="2016-10" db="EMBL/GenBank/DDBJ databases">
        <authorList>
            <person name="Benchimol M."/>
            <person name="Almeida L.G."/>
            <person name="Vasconcelos A.T."/>
            <person name="Perreira-Neves A."/>
            <person name="Rosa I.A."/>
            <person name="Tasca T."/>
            <person name="Bogo M.R."/>
            <person name="de Souza W."/>
        </authorList>
    </citation>
    <scope>NUCLEOTIDE SEQUENCE [LARGE SCALE GENOMIC DNA]</scope>
    <source>
        <strain evidence="3">K</strain>
    </source>
</reference>